<organism evidence="3 4">
    <name type="scientific">Arenibacter aquaticus</name>
    <dbReference type="NCBI Taxonomy" id="2489054"/>
    <lineage>
        <taxon>Bacteria</taxon>
        <taxon>Pseudomonadati</taxon>
        <taxon>Bacteroidota</taxon>
        <taxon>Flavobacteriia</taxon>
        <taxon>Flavobacteriales</taxon>
        <taxon>Flavobacteriaceae</taxon>
        <taxon>Arenibacter</taxon>
    </lineage>
</organism>
<dbReference type="InterPro" id="IPR001789">
    <property type="entry name" value="Sig_transdc_resp-reg_receiver"/>
</dbReference>
<dbReference type="PANTHER" id="PTHR44520:SF2">
    <property type="entry name" value="RESPONSE REGULATOR RCP1"/>
    <property type="match status" value="1"/>
</dbReference>
<keyword evidence="4" id="KW-1185">Reference proteome</keyword>
<feature type="modified residue" description="4-aspartylphosphate" evidence="1">
    <location>
        <position position="61"/>
    </location>
</feature>
<dbReference type="SUPFAM" id="SSF52172">
    <property type="entry name" value="CheY-like"/>
    <property type="match status" value="1"/>
</dbReference>
<reference evidence="3 4" key="1">
    <citation type="submission" date="2018-11" db="EMBL/GenBank/DDBJ databases">
        <title>Arenibacter aquaticus sp.nov., a marine bacterium isolated from surface seawater in the South China Sea.</title>
        <authorList>
            <person name="Guo J."/>
            <person name="Sun J."/>
        </authorList>
    </citation>
    <scope>NUCLEOTIDE SEQUENCE [LARGE SCALE GENOMIC DNA]</scope>
    <source>
        <strain evidence="3 4">GUO666</strain>
    </source>
</reference>
<dbReference type="PROSITE" id="PS50110">
    <property type="entry name" value="RESPONSE_REGULATORY"/>
    <property type="match status" value="1"/>
</dbReference>
<dbReference type="AlphaFoldDB" id="A0A3S0AWG1"/>
<dbReference type="Proteomes" id="UP000267585">
    <property type="component" value="Unassembled WGS sequence"/>
</dbReference>
<dbReference type="Pfam" id="PF00072">
    <property type="entry name" value="Response_reg"/>
    <property type="match status" value="1"/>
</dbReference>
<dbReference type="OrthoDB" id="7631574at2"/>
<dbReference type="InterPro" id="IPR011006">
    <property type="entry name" value="CheY-like_superfamily"/>
</dbReference>
<dbReference type="SMART" id="SM00448">
    <property type="entry name" value="REC"/>
    <property type="match status" value="1"/>
</dbReference>
<evidence type="ECO:0000313" key="4">
    <source>
        <dbReference type="Proteomes" id="UP000267585"/>
    </source>
</evidence>
<proteinExistence type="predicted"/>
<dbReference type="GO" id="GO:0000160">
    <property type="term" value="P:phosphorelay signal transduction system"/>
    <property type="evidence" value="ECO:0007669"/>
    <property type="project" value="InterPro"/>
</dbReference>
<dbReference type="PANTHER" id="PTHR44520">
    <property type="entry name" value="RESPONSE REGULATOR RCP1-RELATED"/>
    <property type="match status" value="1"/>
</dbReference>
<dbReference type="Gene3D" id="3.40.50.2300">
    <property type="match status" value="1"/>
</dbReference>
<evidence type="ECO:0000313" key="3">
    <source>
        <dbReference type="EMBL" id="RTE51839.1"/>
    </source>
</evidence>
<dbReference type="InterPro" id="IPR052893">
    <property type="entry name" value="TCS_response_regulator"/>
</dbReference>
<evidence type="ECO:0000256" key="1">
    <source>
        <dbReference type="PROSITE-ProRule" id="PRU00169"/>
    </source>
</evidence>
<comment type="caution">
    <text evidence="3">The sequence shown here is derived from an EMBL/GenBank/DDBJ whole genome shotgun (WGS) entry which is preliminary data.</text>
</comment>
<name>A0A3S0AWG1_9FLAO</name>
<dbReference type="EMBL" id="RQPJ01000021">
    <property type="protein sequence ID" value="RTE51839.1"/>
    <property type="molecule type" value="Genomic_DNA"/>
</dbReference>
<gene>
    <name evidence="3" type="ORF">EHW67_16665</name>
</gene>
<evidence type="ECO:0000259" key="2">
    <source>
        <dbReference type="PROSITE" id="PS50110"/>
    </source>
</evidence>
<feature type="domain" description="Response regulatory" evidence="2">
    <location>
        <begin position="7"/>
        <end position="128"/>
    </location>
</feature>
<accession>A0A3S0AWG1</accession>
<protein>
    <submittedName>
        <fullName evidence="3">Response regulator</fullName>
    </submittedName>
</protein>
<keyword evidence="1" id="KW-0597">Phosphoprotein</keyword>
<sequence>MTHMDFYILLADDDEDDCMFFNDALEELSIAASLKTVNNGVALMEFLNNNERGLPNVIFLDLNMPCKSGPECLLEIKESEKFRHIPVVMYSTSFNLEVMDQLYHNGAQYYIRKPADFSDLKSVINRTISTIKAKGAQRPLREEFEMQP</sequence>